<keyword evidence="3" id="KW-0732">Signal</keyword>
<keyword evidence="4 9" id="KW-0378">Hydrolase</keyword>
<evidence type="ECO:0000256" key="1">
    <source>
        <dbReference type="ARBA" id="ARBA00001863"/>
    </source>
</evidence>
<dbReference type="Pfam" id="PF00686">
    <property type="entry name" value="CBM_20"/>
    <property type="match status" value="1"/>
</dbReference>
<evidence type="ECO:0000259" key="11">
    <source>
        <dbReference type="PROSITE" id="PS51166"/>
    </source>
</evidence>
<dbReference type="PROSITE" id="PS00820">
    <property type="entry name" value="GLUCOAMYLASE"/>
    <property type="match status" value="1"/>
</dbReference>
<evidence type="ECO:0000313" key="13">
    <source>
        <dbReference type="Proteomes" id="UP001629113"/>
    </source>
</evidence>
<dbReference type="SUPFAM" id="SSF48208">
    <property type="entry name" value="Six-hairpin glycosidases"/>
    <property type="match status" value="1"/>
</dbReference>
<dbReference type="InterPro" id="IPR008928">
    <property type="entry name" value="6-hairpin_glycosidase_sf"/>
</dbReference>
<dbReference type="InterPro" id="IPR008291">
    <property type="entry name" value="Glucoamylase_SBD"/>
</dbReference>
<dbReference type="InterPro" id="IPR000165">
    <property type="entry name" value="Glucoamylase"/>
</dbReference>
<evidence type="ECO:0000256" key="5">
    <source>
        <dbReference type="ARBA" id="ARBA00023180"/>
    </source>
</evidence>
<dbReference type="CDD" id="cd05811">
    <property type="entry name" value="CBM20_glucoamylase"/>
    <property type="match status" value="1"/>
</dbReference>
<dbReference type="Pfam" id="PF00723">
    <property type="entry name" value="Glyco_hydro_15"/>
    <property type="match status" value="1"/>
</dbReference>
<dbReference type="PIRSF" id="PIRSF001031">
    <property type="entry name" value="Glu-a-glcsd_SBD"/>
    <property type="match status" value="1"/>
</dbReference>
<keyword evidence="7 9" id="KW-0326">Glycosidase</keyword>
<evidence type="ECO:0000256" key="3">
    <source>
        <dbReference type="ARBA" id="ARBA00022729"/>
    </source>
</evidence>
<dbReference type="Gene3D" id="1.50.10.10">
    <property type="match status" value="1"/>
</dbReference>
<reference evidence="12 13" key="1">
    <citation type="submission" date="2024-06" db="EMBL/GenBank/DDBJ databases">
        <title>Complete genome of Phlyctema vagabunda strain 19-DSS-EL-015.</title>
        <authorList>
            <person name="Fiorenzani C."/>
        </authorList>
    </citation>
    <scope>NUCLEOTIDE SEQUENCE [LARGE SCALE GENOMIC DNA]</scope>
    <source>
        <strain evidence="12 13">19-DSS-EL-015</strain>
    </source>
</reference>
<evidence type="ECO:0000256" key="10">
    <source>
        <dbReference type="SAM" id="MobiDB-lite"/>
    </source>
</evidence>
<dbReference type="InterPro" id="IPR034836">
    <property type="entry name" value="CBM20_glucoamylase"/>
</dbReference>
<feature type="compositionally biased region" description="Low complexity" evidence="10">
    <location>
        <begin position="537"/>
        <end position="564"/>
    </location>
</feature>
<feature type="domain" description="CBM20" evidence="11">
    <location>
        <begin position="568"/>
        <end position="675"/>
    </location>
</feature>
<protein>
    <recommendedName>
        <fullName evidence="9">Glucoamylase</fullName>
        <ecNumber evidence="9">3.2.1.3</ecNumber>
    </recommendedName>
    <alternativeName>
        <fullName evidence="9">1,4-alpha-D-glucan glucohydrolase</fullName>
    </alternativeName>
    <alternativeName>
        <fullName evidence="9">Glucan 1,4-alpha-glucosidase</fullName>
    </alternativeName>
</protein>
<keyword evidence="8 9" id="KW-0624">Polysaccharide degradation</keyword>
<feature type="region of interest" description="Disordered" evidence="10">
    <location>
        <begin position="528"/>
        <end position="564"/>
    </location>
</feature>
<dbReference type="InterPro" id="IPR013783">
    <property type="entry name" value="Ig-like_fold"/>
</dbReference>
<dbReference type="InterPro" id="IPR012341">
    <property type="entry name" value="6hp_glycosidase-like_sf"/>
</dbReference>
<organism evidence="12 13">
    <name type="scientific">Phlyctema vagabunda</name>
    <dbReference type="NCBI Taxonomy" id="108571"/>
    <lineage>
        <taxon>Eukaryota</taxon>
        <taxon>Fungi</taxon>
        <taxon>Dikarya</taxon>
        <taxon>Ascomycota</taxon>
        <taxon>Pezizomycotina</taxon>
        <taxon>Leotiomycetes</taxon>
        <taxon>Helotiales</taxon>
        <taxon>Dermateaceae</taxon>
        <taxon>Phlyctema</taxon>
    </lineage>
</organism>
<evidence type="ECO:0000256" key="8">
    <source>
        <dbReference type="ARBA" id="ARBA00023326"/>
    </source>
</evidence>
<keyword evidence="5" id="KW-0325">Glycoprotein</keyword>
<evidence type="ECO:0000256" key="4">
    <source>
        <dbReference type="ARBA" id="ARBA00022801"/>
    </source>
</evidence>
<dbReference type="EMBL" id="JBFCZG010000005">
    <property type="protein sequence ID" value="KAL3421898.1"/>
    <property type="molecule type" value="Genomic_DNA"/>
</dbReference>
<name>A0ABR4PF33_9HELO</name>
<comment type="similarity">
    <text evidence="2 9">Belongs to the glycosyl hydrolase 15 family.</text>
</comment>
<proteinExistence type="inferred from homology"/>
<keyword evidence="13" id="KW-1185">Reference proteome</keyword>
<dbReference type="Gene3D" id="2.60.40.10">
    <property type="entry name" value="Immunoglobulins"/>
    <property type="match status" value="1"/>
</dbReference>
<dbReference type="Proteomes" id="UP001629113">
    <property type="component" value="Unassembled WGS sequence"/>
</dbReference>
<dbReference type="PROSITE" id="PS51166">
    <property type="entry name" value="CBM20"/>
    <property type="match status" value="1"/>
</dbReference>
<evidence type="ECO:0000256" key="7">
    <source>
        <dbReference type="ARBA" id="ARBA00023295"/>
    </source>
</evidence>
<dbReference type="PRINTS" id="PR00736">
    <property type="entry name" value="GLHYDRLASE15"/>
</dbReference>
<dbReference type="PANTHER" id="PTHR31616:SF12">
    <property type="entry name" value="GLUCOAMYLASE"/>
    <property type="match status" value="1"/>
</dbReference>
<accession>A0ABR4PF33</accession>
<evidence type="ECO:0000256" key="6">
    <source>
        <dbReference type="ARBA" id="ARBA00023277"/>
    </source>
</evidence>
<evidence type="ECO:0000256" key="9">
    <source>
        <dbReference type="PIRNR" id="PIRNR001031"/>
    </source>
</evidence>
<dbReference type="SMART" id="SM01065">
    <property type="entry name" value="CBM_2"/>
    <property type="match status" value="1"/>
</dbReference>
<dbReference type="InterPro" id="IPR002044">
    <property type="entry name" value="CBM20"/>
</dbReference>
<comment type="caution">
    <text evidence="12">The sequence shown here is derived from an EMBL/GenBank/DDBJ whole genome shotgun (WGS) entry which is preliminary data.</text>
</comment>
<dbReference type="EC" id="3.2.1.3" evidence="9"/>
<evidence type="ECO:0000256" key="2">
    <source>
        <dbReference type="ARBA" id="ARBA00006188"/>
    </source>
</evidence>
<dbReference type="PANTHER" id="PTHR31616">
    <property type="entry name" value="TREHALASE"/>
    <property type="match status" value="1"/>
</dbReference>
<comment type="catalytic activity">
    <reaction evidence="1 9">
        <text>Hydrolysis of terminal (1-&gt;4)-linked alpha-D-glucose residues successively from non-reducing ends of the chains with release of beta-D-glucose.</text>
        <dbReference type="EC" id="3.2.1.3"/>
    </reaction>
</comment>
<gene>
    <name evidence="12" type="ORF">PVAG01_06054</name>
</gene>
<sequence length="675" mass="71420">MAVNLFSSSASLSSFSNFTLSSLAEPVMYSFASLLMVGSLALQAVFAFPSPSQLEQRETELLKRSVDSFIATERPIALAGILCNIGSGGCVSGAKPGIVVASPSKSSPDYFYTWTRDAALVFKALVDTFLTNYSTSLQDEIEDYISSQAILQGVGNPSGGLSSGGLGEPKFYVDETQFTGSWGRPQRDGPALRATAMIAYAKWLVNNGYTSTANSIVWPVIQNDLSYVSQYWNQTGFDLWEEVNGSSFFTIAASHRALVEGNSLATQLGRSCTYCVSQAPQILCFLQRFWNSNSGYVVSNINGNFGRTGKDANSILSSIHTFDPTAGCDAATFQPCSDRALANHKSVTDSFRSIYGINSGRAAGTAVAVGRYAEDVYYNGNPWYLTTLSAAEQLYDALYTWKTLGSISVTSTSLAFFRDLVPSIAVGTYASSTSTYTTIYNAVLTYADGYVNIVATYAESDGSLAEQFSKDNGSPLSAADLTWSYAAFLTAADRRAGAVPYAWINAAATSVPGTCVYTSAIGTYSSASTGSWPANQTPATGVGSTTATATTTGTSTRTTTSATSTTTCTPAATVSVSFKELVTTSFGQTIKIVGSISQFGSWDTSKALTLSASAYTSSNPLWQATVSLPAGTTFQYKLINVASSGAVTWEADPNRSYTVPTSCSATATVNGKWQS</sequence>
<dbReference type="InterPro" id="IPR046966">
    <property type="entry name" value="Glucoamylase_active_site"/>
</dbReference>
<dbReference type="InterPro" id="IPR011613">
    <property type="entry name" value="GH15-like"/>
</dbReference>
<dbReference type="InterPro" id="IPR013784">
    <property type="entry name" value="Carb-bd-like_fold"/>
</dbReference>
<evidence type="ECO:0000313" key="12">
    <source>
        <dbReference type="EMBL" id="KAL3421898.1"/>
    </source>
</evidence>
<keyword evidence="6 9" id="KW-0119">Carbohydrate metabolism</keyword>
<dbReference type="GO" id="GO:0016787">
    <property type="term" value="F:hydrolase activity"/>
    <property type="evidence" value="ECO:0007669"/>
    <property type="project" value="UniProtKB-KW"/>
</dbReference>
<dbReference type="SUPFAM" id="SSF49452">
    <property type="entry name" value="Starch-binding domain-like"/>
    <property type="match status" value="1"/>
</dbReference>